<reference evidence="7" key="1">
    <citation type="submission" date="2021-01" db="EMBL/GenBank/DDBJ databases">
        <title>Modified the classification status of verrucomicrobia.</title>
        <authorList>
            <person name="Feng X."/>
        </authorList>
    </citation>
    <scope>NUCLEOTIDE SEQUENCE</scope>
    <source>
        <strain evidence="7">KCTC 12986</strain>
    </source>
</reference>
<dbReference type="Pfam" id="PF04228">
    <property type="entry name" value="Zn_peptidase"/>
    <property type="match status" value="1"/>
</dbReference>
<keyword evidence="2 6" id="KW-0812">Transmembrane</keyword>
<evidence type="ECO:0000256" key="2">
    <source>
        <dbReference type="ARBA" id="ARBA00022692"/>
    </source>
</evidence>
<name>A0A934RTR5_9BACT</name>
<evidence type="ECO:0000256" key="3">
    <source>
        <dbReference type="ARBA" id="ARBA00022989"/>
    </source>
</evidence>
<dbReference type="GO" id="GO:0016020">
    <property type="term" value="C:membrane"/>
    <property type="evidence" value="ECO:0007669"/>
    <property type="project" value="UniProtKB-SubCell"/>
</dbReference>
<evidence type="ECO:0000256" key="5">
    <source>
        <dbReference type="SAM" id="MobiDB-lite"/>
    </source>
</evidence>
<accession>A0A934RTR5</accession>
<dbReference type="InterPro" id="IPR007343">
    <property type="entry name" value="Uncharacterised_pept_Zn_put"/>
</dbReference>
<gene>
    <name evidence="7" type="ORF">JIN78_15605</name>
</gene>
<evidence type="ECO:0000256" key="6">
    <source>
        <dbReference type="SAM" id="Phobius"/>
    </source>
</evidence>
<keyword evidence="4 6" id="KW-0472">Membrane</keyword>
<feature type="region of interest" description="Disordered" evidence="5">
    <location>
        <begin position="53"/>
        <end position="73"/>
    </location>
</feature>
<keyword evidence="3 6" id="KW-1133">Transmembrane helix</keyword>
<dbReference type="PANTHER" id="PTHR30168">
    <property type="entry name" value="PUTATIVE MEMBRANE PROTEIN YPFJ"/>
    <property type="match status" value="1"/>
</dbReference>
<dbReference type="RefSeq" id="WP_200392934.1">
    <property type="nucleotide sequence ID" value="NZ_JAENIO010000057.1"/>
</dbReference>
<protein>
    <submittedName>
        <fullName evidence="7">Neutral zinc metallopeptidase</fullName>
    </submittedName>
</protein>
<feature type="transmembrane region" description="Helical" evidence="6">
    <location>
        <begin position="25"/>
        <end position="43"/>
    </location>
</feature>
<dbReference type="AlphaFoldDB" id="A0A934RTR5"/>
<evidence type="ECO:0000256" key="4">
    <source>
        <dbReference type="ARBA" id="ARBA00023136"/>
    </source>
</evidence>
<dbReference type="Proteomes" id="UP000604083">
    <property type="component" value="Unassembled WGS sequence"/>
</dbReference>
<feature type="compositionally biased region" description="Basic and acidic residues" evidence="5">
    <location>
        <begin position="1"/>
        <end position="17"/>
    </location>
</feature>
<evidence type="ECO:0000256" key="1">
    <source>
        <dbReference type="ARBA" id="ARBA00004167"/>
    </source>
</evidence>
<feature type="compositionally biased region" description="Polar residues" evidence="5">
    <location>
        <begin position="53"/>
        <end position="71"/>
    </location>
</feature>
<comment type="subcellular location">
    <subcellularLocation>
        <location evidence="1">Membrane</location>
        <topology evidence="1">Single-pass membrane protein</topology>
    </subcellularLocation>
</comment>
<evidence type="ECO:0000313" key="8">
    <source>
        <dbReference type="Proteomes" id="UP000604083"/>
    </source>
</evidence>
<comment type="caution">
    <text evidence="7">The sequence shown here is derived from an EMBL/GenBank/DDBJ whole genome shotgun (WGS) entry which is preliminary data.</text>
</comment>
<feature type="region of interest" description="Disordered" evidence="5">
    <location>
        <begin position="1"/>
        <end position="26"/>
    </location>
</feature>
<dbReference type="PANTHER" id="PTHR30168:SF0">
    <property type="entry name" value="INNER MEMBRANE PROTEIN"/>
    <property type="match status" value="1"/>
</dbReference>
<keyword evidence="8" id="KW-1185">Reference proteome</keyword>
<organism evidence="7 8">
    <name type="scientific">Roseibacillus ishigakijimensis</name>
    <dbReference type="NCBI Taxonomy" id="454146"/>
    <lineage>
        <taxon>Bacteria</taxon>
        <taxon>Pseudomonadati</taxon>
        <taxon>Verrucomicrobiota</taxon>
        <taxon>Verrucomicrobiia</taxon>
        <taxon>Verrucomicrobiales</taxon>
        <taxon>Verrucomicrobiaceae</taxon>
        <taxon>Roseibacillus</taxon>
    </lineage>
</organism>
<sequence length="297" mass="33370">MRWEKLRRSRHVEDRRGQRPSRKPAAAGGGLGLVLILVLAFVFKVNPLELLSQSSHSGLSPQPASAVTPSAESDEMADYTAAVLGSTEDEWQRIFAQYNRQYRPAKLVNYSGTTRMRSGGVAQAATGPFYLPAEETIYLDTDFFHQLRQLARDRSRDYDFAPGYVIAHEVAHHVQKLLGYTDKVHGQRGRVPERIYNQLSVRLELQADFLAGVWAHHANRRLLEKEGVPLLEDGDIEEAMRAAQAIGDDALQGQAGRVRPDSFTHGTSAQRLRWFLRGFETGDPNQGNTFQLPYEDL</sequence>
<dbReference type="EMBL" id="JAENIO010000057">
    <property type="protein sequence ID" value="MBK1835496.1"/>
    <property type="molecule type" value="Genomic_DNA"/>
</dbReference>
<evidence type="ECO:0000313" key="7">
    <source>
        <dbReference type="EMBL" id="MBK1835496.1"/>
    </source>
</evidence>
<proteinExistence type="predicted"/>